<evidence type="ECO:0000313" key="7">
    <source>
        <dbReference type="Proteomes" id="UP000035681"/>
    </source>
</evidence>
<accession>A0AAF5D133</accession>
<evidence type="ECO:0000313" key="8">
    <source>
        <dbReference type="WBParaSite" id="TCONS_00005098.p1"/>
    </source>
</evidence>
<dbReference type="PROSITE" id="PS50262">
    <property type="entry name" value="G_PROTEIN_RECEP_F1_2"/>
    <property type="match status" value="1"/>
</dbReference>
<evidence type="ECO:0000256" key="3">
    <source>
        <dbReference type="ARBA" id="ARBA00022989"/>
    </source>
</evidence>
<dbReference type="PANTHER" id="PTHR46641">
    <property type="entry name" value="FMRFAMIDE RECEPTOR-RELATED"/>
    <property type="match status" value="1"/>
</dbReference>
<keyword evidence="2 5" id="KW-0812">Transmembrane</keyword>
<comment type="subcellular location">
    <subcellularLocation>
        <location evidence="1">Membrane</location>
    </subcellularLocation>
</comment>
<feature type="transmembrane region" description="Helical" evidence="5">
    <location>
        <begin position="210"/>
        <end position="239"/>
    </location>
</feature>
<evidence type="ECO:0000256" key="2">
    <source>
        <dbReference type="ARBA" id="ARBA00022692"/>
    </source>
</evidence>
<dbReference type="AlphaFoldDB" id="A0AAF5D133"/>
<dbReference type="InterPro" id="IPR052954">
    <property type="entry name" value="GPCR-Ligand_Int"/>
</dbReference>
<dbReference type="Gene3D" id="1.20.1070.10">
    <property type="entry name" value="Rhodopsin 7-helix transmembrane proteins"/>
    <property type="match status" value="1"/>
</dbReference>
<keyword evidence="3 5" id="KW-1133">Transmembrane helix</keyword>
<feature type="transmembrane region" description="Helical" evidence="5">
    <location>
        <begin position="260"/>
        <end position="287"/>
    </location>
</feature>
<feature type="domain" description="G-protein coupled receptors family 1 profile" evidence="6">
    <location>
        <begin position="55"/>
        <end position="320"/>
    </location>
</feature>
<dbReference type="PANTHER" id="PTHR46641:SF16">
    <property type="entry name" value="G-PROTEIN COUPLED RECEPTORS FAMILY 1 PROFILE DOMAIN-CONTAINING PROTEIN"/>
    <property type="match status" value="1"/>
</dbReference>
<dbReference type="SUPFAM" id="SSF81321">
    <property type="entry name" value="Family A G protein-coupled receptor-like"/>
    <property type="match status" value="1"/>
</dbReference>
<reference evidence="8" key="1">
    <citation type="submission" date="2024-02" db="UniProtKB">
        <authorList>
            <consortium name="WormBaseParasite"/>
        </authorList>
    </citation>
    <scope>IDENTIFICATION</scope>
</reference>
<keyword evidence="7" id="KW-1185">Reference proteome</keyword>
<protein>
    <submittedName>
        <fullName evidence="8">Adenylate kinase</fullName>
    </submittedName>
</protein>
<evidence type="ECO:0000256" key="4">
    <source>
        <dbReference type="ARBA" id="ARBA00023136"/>
    </source>
</evidence>
<dbReference type="GO" id="GO:0016020">
    <property type="term" value="C:membrane"/>
    <property type="evidence" value="ECO:0007669"/>
    <property type="project" value="UniProtKB-SubCell"/>
</dbReference>
<feature type="transmembrane region" description="Helical" evidence="5">
    <location>
        <begin position="177"/>
        <end position="198"/>
    </location>
</feature>
<feature type="transmembrane region" description="Helical" evidence="5">
    <location>
        <begin position="307"/>
        <end position="327"/>
    </location>
</feature>
<dbReference type="WBParaSite" id="TCONS_00005098.p1">
    <property type="protein sequence ID" value="TCONS_00005098.p1"/>
    <property type="gene ID" value="XLOC_003435"/>
</dbReference>
<feature type="transmembrane region" description="Helical" evidence="5">
    <location>
        <begin position="35"/>
        <end position="65"/>
    </location>
</feature>
<feature type="transmembrane region" description="Helical" evidence="5">
    <location>
        <begin position="77"/>
        <end position="101"/>
    </location>
</feature>
<sequence length="423" mass="49718">MYAQFTKMQITLNLTEKTLHKELCRTFNYETSKCLWSGLLVLLIQPLLCIIGILLNLICMIVFFSMKTDGYYRKTSYLIMIASLSFFNCIQLFLSIFVIILPAGETYIVKKEHMNVLEKLRIFNSYTLPLGYPCVMMANYCSIWIMTLMCAQRYQSLLPAGHILKSKLIFLKNSKKVIITACLFAFALNIVRFFEFTWDGNHLIKSKVYGFWYILIMEVIIYGIFVYIIPFLLLLWFNFNNLRLVTFKNYSQKNTSIEYRTIMMTFVIFVFFILLTTMSATLRLTMILFGSWLGSQAFETLMDINNLLINGNAFVIPIVVIIFTRGFRDLFFMIKRAPSPDDPYIPITMKLNKRKDNAEEKRQLCFCLSDWLYKRQLLHTQPDYFNDDKKKDIYENSQVSKCQVQCSINEKTSLIRECKLNIV</sequence>
<organism evidence="7 8">
    <name type="scientific">Strongyloides stercoralis</name>
    <name type="common">Threadworm</name>
    <dbReference type="NCBI Taxonomy" id="6248"/>
    <lineage>
        <taxon>Eukaryota</taxon>
        <taxon>Metazoa</taxon>
        <taxon>Ecdysozoa</taxon>
        <taxon>Nematoda</taxon>
        <taxon>Chromadorea</taxon>
        <taxon>Rhabditida</taxon>
        <taxon>Tylenchina</taxon>
        <taxon>Panagrolaimomorpha</taxon>
        <taxon>Strongyloidoidea</taxon>
        <taxon>Strongyloididae</taxon>
        <taxon>Strongyloides</taxon>
    </lineage>
</organism>
<proteinExistence type="predicted"/>
<dbReference type="InterPro" id="IPR017452">
    <property type="entry name" value="GPCR_Rhodpsn_7TM"/>
</dbReference>
<dbReference type="Proteomes" id="UP000035681">
    <property type="component" value="Unplaced"/>
</dbReference>
<evidence type="ECO:0000256" key="5">
    <source>
        <dbReference type="SAM" id="Phobius"/>
    </source>
</evidence>
<name>A0AAF5D133_STRER</name>
<feature type="transmembrane region" description="Helical" evidence="5">
    <location>
        <begin position="130"/>
        <end position="151"/>
    </location>
</feature>
<evidence type="ECO:0000256" key="1">
    <source>
        <dbReference type="ARBA" id="ARBA00004370"/>
    </source>
</evidence>
<keyword evidence="4 5" id="KW-0472">Membrane</keyword>
<evidence type="ECO:0000259" key="6">
    <source>
        <dbReference type="PROSITE" id="PS50262"/>
    </source>
</evidence>